<dbReference type="Proteomes" id="UP000586042">
    <property type="component" value="Unassembled WGS sequence"/>
</dbReference>
<reference evidence="5 6" key="1">
    <citation type="submission" date="2020-06" db="EMBL/GenBank/DDBJ databases">
        <title>Nonomuraea sp. SMC257, a novel actinomycete isolated from soil.</title>
        <authorList>
            <person name="Chanama M."/>
        </authorList>
    </citation>
    <scope>NUCLEOTIDE SEQUENCE [LARGE SCALE GENOMIC DNA]</scope>
    <source>
        <strain evidence="5 6">SMC257</strain>
    </source>
</reference>
<dbReference type="AlphaFoldDB" id="A0A7Y6I5T3"/>
<evidence type="ECO:0000256" key="3">
    <source>
        <dbReference type="ARBA" id="ARBA00022989"/>
    </source>
</evidence>
<accession>A0A7Y6I5T3</accession>
<evidence type="ECO:0000256" key="4">
    <source>
        <dbReference type="ARBA" id="ARBA00023136"/>
    </source>
</evidence>
<evidence type="ECO:0000313" key="5">
    <source>
        <dbReference type="EMBL" id="NUW32001.1"/>
    </source>
</evidence>
<gene>
    <name evidence="5" type="ORF">HTZ77_11250</name>
</gene>
<dbReference type="GO" id="GO:0016020">
    <property type="term" value="C:membrane"/>
    <property type="evidence" value="ECO:0007669"/>
    <property type="project" value="UniProtKB-SubCell"/>
</dbReference>
<evidence type="ECO:0000256" key="1">
    <source>
        <dbReference type="ARBA" id="ARBA00004141"/>
    </source>
</evidence>
<comment type="caution">
    <text evidence="5">The sequence shown here is derived from an EMBL/GenBank/DDBJ whole genome shotgun (WGS) entry which is preliminary data.</text>
</comment>
<name>A0A7Y6I5T3_9ACTN</name>
<keyword evidence="2" id="KW-0812">Transmembrane</keyword>
<dbReference type="RefSeq" id="WP_175589450.1">
    <property type="nucleotide sequence ID" value="NZ_JABWGN010000004.1"/>
</dbReference>
<sequence length="78" mass="8590">MFLLFVLGLVIPLQLGMIPLYQLMRDAGLPRTYTSLIVFYTGHELPRASEEAAHVDGATAFQGFRRHIIKGFAGGLKG</sequence>
<keyword evidence="3" id="KW-1133">Transmembrane helix</keyword>
<keyword evidence="4" id="KW-0472">Membrane</keyword>
<keyword evidence="6" id="KW-1185">Reference proteome</keyword>
<dbReference type="Gene3D" id="1.10.3720.10">
    <property type="entry name" value="MetI-like"/>
    <property type="match status" value="1"/>
</dbReference>
<comment type="subcellular location">
    <subcellularLocation>
        <location evidence="1">Membrane</location>
        <topology evidence="1">Multi-pass membrane protein</topology>
    </subcellularLocation>
</comment>
<dbReference type="InterPro" id="IPR035906">
    <property type="entry name" value="MetI-like_sf"/>
</dbReference>
<evidence type="ECO:0000256" key="2">
    <source>
        <dbReference type="ARBA" id="ARBA00022692"/>
    </source>
</evidence>
<proteinExistence type="predicted"/>
<protein>
    <submittedName>
        <fullName evidence="5">Uncharacterized protein</fullName>
    </submittedName>
</protein>
<dbReference type="SUPFAM" id="SSF161098">
    <property type="entry name" value="MetI-like"/>
    <property type="match status" value="1"/>
</dbReference>
<evidence type="ECO:0000313" key="6">
    <source>
        <dbReference type="Proteomes" id="UP000586042"/>
    </source>
</evidence>
<organism evidence="5 6">
    <name type="scientific">Nonomuraea montanisoli</name>
    <dbReference type="NCBI Taxonomy" id="2741721"/>
    <lineage>
        <taxon>Bacteria</taxon>
        <taxon>Bacillati</taxon>
        <taxon>Actinomycetota</taxon>
        <taxon>Actinomycetes</taxon>
        <taxon>Streptosporangiales</taxon>
        <taxon>Streptosporangiaceae</taxon>
        <taxon>Nonomuraea</taxon>
    </lineage>
</organism>
<dbReference type="EMBL" id="JABWGN010000004">
    <property type="protein sequence ID" value="NUW32001.1"/>
    <property type="molecule type" value="Genomic_DNA"/>
</dbReference>